<gene>
    <name evidence="2" type="ORF">N136_00232</name>
</gene>
<dbReference type="SUPFAM" id="SSF159888">
    <property type="entry name" value="YdhG-like"/>
    <property type="match status" value="1"/>
</dbReference>
<dbReference type="InterPro" id="IPR014922">
    <property type="entry name" value="YdhG-like"/>
</dbReference>
<dbReference type="AlphaFoldDB" id="U2RXC9"/>
<dbReference type="PATRIC" id="fig|1358026.3.peg.205"/>
<sequence>MLPRWADRPTRQGYAPLHAALADGYPDRMRAEPLPAEVAEYLEALPPKRREVFQPVFDTVAAAMPDGYRLGVQWRMPGWVVPLETFPDTYNRQPLAYVSLAAQKHYTSLYLMALYSDSAEERSFRKEWTRGGRRLDMGKSCVRFRTLADVDLPLVAKTVAAFPVSRFVSIYERVN</sequence>
<dbReference type="Pfam" id="PF08818">
    <property type="entry name" value="DUF1801"/>
    <property type="match status" value="1"/>
</dbReference>
<organism evidence="2 3">
    <name type="scientific">Leifsonia aquatica ATCC 14665</name>
    <dbReference type="NCBI Taxonomy" id="1358026"/>
    <lineage>
        <taxon>Bacteria</taxon>
        <taxon>Bacillati</taxon>
        <taxon>Actinomycetota</taxon>
        <taxon>Actinomycetes</taxon>
        <taxon>Micrococcales</taxon>
        <taxon>Microbacteriaceae</taxon>
        <taxon>Leifsonia</taxon>
    </lineage>
</organism>
<dbReference type="EMBL" id="AWVQ01000020">
    <property type="protein sequence ID" value="ERK73396.1"/>
    <property type="molecule type" value="Genomic_DNA"/>
</dbReference>
<evidence type="ECO:0000313" key="2">
    <source>
        <dbReference type="EMBL" id="ERK73396.1"/>
    </source>
</evidence>
<dbReference type="Gene3D" id="3.90.1150.200">
    <property type="match status" value="1"/>
</dbReference>
<proteinExistence type="predicted"/>
<dbReference type="HOGENOM" id="CLU_119457_0_0_11"/>
<evidence type="ECO:0000313" key="3">
    <source>
        <dbReference type="Proteomes" id="UP000016605"/>
    </source>
</evidence>
<reference evidence="2 3" key="1">
    <citation type="submission" date="2013-08" db="EMBL/GenBank/DDBJ databases">
        <authorList>
            <person name="Weinstock G."/>
            <person name="Sodergren E."/>
            <person name="Wylie T."/>
            <person name="Fulton L."/>
            <person name="Fulton R."/>
            <person name="Fronick C."/>
            <person name="O'Laughlin M."/>
            <person name="Godfrey J."/>
            <person name="Miner T."/>
            <person name="Herter B."/>
            <person name="Appelbaum E."/>
            <person name="Cordes M."/>
            <person name="Lek S."/>
            <person name="Wollam A."/>
            <person name="Pepin K.H."/>
            <person name="Palsikar V.B."/>
            <person name="Mitreva M."/>
            <person name="Wilson R.K."/>
        </authorList>
    </citation>
    <scope>NUCLEOTIDE SEQUENCE [LARGE SCALE GENOMIC DNA]</scope>
    <source>
        <strain evidence="2 3">ATCC 14665</strain>
    </source>
</reference>
<accession>U2RXC9</accession>
<feature type="domain" description="YdhG-like" evidence="1">
    <location>
        <begin position="49"/>
        <end position="160"/>
    </location>
</feature>
<evidence type="ECO:0000259" key="1">
    <source>
        <dbReference type="Pfam" id="PF08818"/>
    </source>
</evidence>
<dbReference type="Proteomes" id="UP000016605">
    <property type="component" value="Unassembled WGS sequence"/>
</dbReference>
<protein>
    <recommendedName>
        <fullName evidence="1">YdhG-like domain-containing protein</fullName>
    </recommendedName>
</protein>
<comment type="caution">
    <text evidence="2">The sequence shown here is derived from an EMBL/GenBank/DDBJ whole genome shotgun (WGS) entry which is preliminary data.</text>
</comment>
<name>U2RXC9_LEIAQ</name>